<keyword evidence="3 6" id="KW-0812">Transmembrane</keyword>
<evidence type="ECO:0000313" key="8">
    <source>
        <dbReference type="EMBL" id="KAG2234332.1"/>
    </source>
</evidence>
<dbReference type="Gene3D" id="1.20.1250.20">
    <property type="entry name" value="MFS general substrate transporter like domains"/>
    <property type="match status" value="1"/>
</dbReference>
<protein>
    <submittedName>
        <fullName evidence="8">Uncharacterized protein</fullName>
    </submittedName>
</protein>
<proteinExistence type="inferred from homology"/>
<dbReference type="SUPFAM" id="SSF103473">
    <property type="entry name" value="MFS general substrate transporter"/>
    <property type="match status" value="2"/>
</dbReference>
<feature type="transmembrane region" description="Helical" evidence="7">
    <location>
        <begin position="269"/>
        <end position="290"/>
    </location>
</feature>
<evidence type="ECO:0000256" key="6">
    <source>
        <dbReference type="RuleBase" id="RU003755"/>
    </source>
</evidence>
<organism evidence="8 9">
    <name type="scientific">Thamnidium elegans</name>
    <dbReference type="NCBI Taxonomy" id="101142"/>
    <lineage>
        <taxon>Eukaryota</taxon>
        <taxon>Fungi</taxon>
        <taxon>Fungi incertae sedis</taxon>
        <taxon>Mucoromycota</taxon>
        <taxon>Mucoromycotina</taxon>
        <taxon>Mucoromycetes</taxon>
        <taxon>Mucorales</taxon>
        <taxon>Mucorineae</taxon>
        <taxon>Mucoraceae</taxon>
        <taxon>Thamnidium</taxon>
    </lineage>
</organism>
<dbReference type="GO" id="GO:0006857">
    <property type="term" value="P:oligopeptide transport"/>
    <property type="evidence" value="ECO:0007669"/>
    <property type="project" value="InterPro"/>
</dbReference>
<feature type="transmembrane region" description="Helical" evidence="7">
    <location>
        <begin position="502"/>
        <end position="526"/>
    </location>
</feature>
<keyword evidence="5 7" id="KW-0472">Membrane</keyword>
<evidence type="ECO:0000256" key="4">
    <source>
        <dbReference type="ARBA" id="ARBA00022989"/>
    </source>
</evidence>
<evidence type="ECO:0000313" key="9">
    <source>
        <dbReference type="Proteomes" id="UP000613177"/>
    </source>
</evidence>
<dbReference type="InterPro" id="IPR000109">
    <property type="entry name" value="POT_fam"/>
</dbReference>
<dbReference type="PROSITE" id="PS01022">
    <property type="entry name" value="PTR2_1"/>
    <property type="match status" value="1"/>
</dbReference>
<dbReference type="AlphaFoldDB" id="A0A8H7SS90"/>
<keyword evidence="6" id="KW-0813">Transport</keyword>
<evidence type="ECO:0000256" key="3">
    <source>
        <dbReference type="ARBA" id="ARBA00022692"/>
    </source>
</evidence>
<feature type="transmembrane region" description="Helical" evidence="7">
    <location>
        <begin position="130"/>
        <end position="153"/>
    </location>
</feature>
<sequence>MDEKDTKYETSVHKHNDEIDVSEDGEIRIAPTEEDWINLKEVADDIPKAAYLVILIEFCERFTYYGLTGPFQNYIQNEAPESYPAELPGAMGKGQQTATALNTFFQFWCYVTPVIGAIIADQYLGKYNTILIFSGVYLFGLIILTATATPAAIASGATFPGFIVSIIIIGLAAGGIKANVAPLVAEQYGNNKPFVRTITPKVSSKYATDEGDHVAHNPHASAVTTEGSYRVIVSPQATYQKLFNMFYWGINIGSLAAITTIVLEQQVGFWAAYLLPTLVFIPAILVVMAGKKIYVRNPPRGSIFIEVYKIIKLSFKHTLEGCKPSNLPQELAAVATWDDIFIDELRRTFKACIVFCWYPIYWLCYSQMTSNMVSMAATMQTGGVPNDIMQNINPLTLVLFIPIMDRFVYPGFRKMGFHFRPIMRITWGFVFAALAMAYAAGIQALIYSRGPYYDNPSGTNKNDVSGALIVPAYILIAISEIFASITGLEYAYKKAPEKMKSLVMAVFLFMNCFGSILGFALVSVAYNPKLKWMYAGISIAMGICAPLFFYCHGKNDATDVEEDAIGRDNKQVDVVEYEAEKSSKY</sequence>
<feature type="transmembrane region" description="Helical" evidence="7">
    <location>
        <begin position="351"/>
        <end position="368"/>
    </location>
</feature>
<dbReference type="GO" id="GO:0022857">
    <property type="term" value="F:transmembrane transporter activity"/>
    <property type="evidence" value="ECO:0007669"/>
    <property type="project" value="InterPro"/>
</dbReference>
<feature type="transmembrane region" description="Helical" evidence="7">
    <location>
        <begin position="245"/>
        <end position="263"/>
    </location>
</feature>
<comment type="caution">
    <text evidence="8">The sequence shown here is derived from an EMBL/GenBank/DDBJ whole genome shotgun (WGS) entry which is preliminary data.</text>
</comment>
<dbReference type="EMBL" id="JAEPRE010000056">
    <property type="protein sequence ID" value="KAG2234332.1"/>
    <property type="molecule type" value="Genomic_DNA"/>
</dbReference>
<accession>A0A8H7SS90</accession>
<evidence type="ECO:0000256" key="2">
    <source>
        <dbReference type="ARBA" id="ARBA00005982"/>
    </source>
</evidence>
<feature type="transmembrane region" description="Helical" evidence="7">
    <location>
        <begin position="388"/>
        <end position="404"/>
    </location>
</feature>
<dbReference type="PROSITE" id="PS01023">
    <property type="entry name" value="PTR2_2"/>
    <property type="match status" value="1"/>
</dbReference>
<evidence type="ECO:0000256" key="1">
    <source>
        <dbReference type="ARBA" id="ARBA00004141"/>
    </source>
</evidence>
<keyword evidence="9" id="KW-1185">Reference proteome</keyword>
<dbReference type="PANTHER" id="PTHR11654">
    <property type="entry name" value="OLIGOPEPTIDE TRANSPORTER-RELATED"/>
    <property type="match status" value="1"/>
</dbReference>
<dbReference type="InterPro" id="IPR036259">
    <property type="entry name" value="MFS_trans_sf"/>
</dbReference>
<feature type="transmembrane region" description="Helical" evidence="7">
    <location>
        <begin position="159"/>
        <end position="176"/>
    </location>
</feature>
<feature type="transmembrane region" description="Helical" evidence="7">
    <location>
        <begin position="425"/>
        <end position="447"/>
    </location>
</feature>
<keyword evidence="4 7" id="KW-1133">Transmembrane helix</keyword>
<gene>
    <name evidence="8" type="ORF">INT48_000782</name>
</gene>
<comment type="similarity">
    <text evidence="2 6">Belongs to the major facilitator superfamily. Proton-dependent oligopeptide transporter (POT/PTR) (TC 2.A.17) family.</text>
</comment>
<dbReference type="Pfam" id="PF00854">
    <property type="entry name" value="PTR2"/>
    <property type="match status" value="1"/>
</dbReference>
<feature type="transmembrane region" description="Helical" evidence="7">
    <location>
        <begin position="467"/>
        <end position="490"/>
    </location>
</feature>
<dbReference type="InterPro" id="IPR018456">
    <property type="entry name" value="PTR2_symporter_CS"/>
</dbReference>
<name>A0A8H7SS90_9FUNG</name>
<feature type="transmembrane region" description="Helical" evidence="7">
    <location>
        <begin position="532"/>
        <end position="551"/>
    </location>
</feature>
<dbReference type="GO" id="GO:0016020">
    <property type="term" value="C:membrane"/>
    <property type="evidence" value="ECO:0007669"/>
    <property type="project" value="UniProtKB-SubCell"/>
</dbReference>
<comment type="subcellular location">
    <subcellularLocation>
        <location evidence="1 6">Membrane</location>
        <topology evidence="1 6">Multi-pass membrane protein</topology>
    </subcellularLocation>
</comment>
<evidence type="ECO:0000256" key="5">
    <source>
        <dbReference type="ARBA" id="ARBA00023136"/>
    </source>
</evidence>
<reference evidence="8" key="1">
    <citation type="submission" date="2021-01" db="EMBL/GenBank/DDBJ databases">
        <title>Metabolic potential, ecology and presence of endohyphal bacteria is reflected in genomic diversity of Mucoromycotina.</title>
        <authorList>
            <person name="Muszewska A."/>
            <person name="Okrasinska A."/>
            <person name="Steczkiewicz K."/>
            <person name="Drgas O."/>
            <person name="Orlowska M."/>
            <person name="Perlinska-Lenart U."/>
            <person name="Aleksandrzak-Piekarczyk T."/>
            <person name="Szatraj K."/>
            <person name="Zielenkiewicz U."/>
            <person name="Pilsyk S."/>
            <person name="Malc E."/>
            <person name="Mieczkowski P."/>
            <person name="Kruszewska J.S."/>
            <person name="Biernat P."/>
            <person name="Pawlowska J."/>
        </authorList>
    </citation>
    <scope>NUCLEOTIDE SEQUENCE</scope>
    <source>
        <strain evidence="8">WA0000018081</strain>
    </source>
</reference>
<dbReference type="Proteomes" id="UP000613177">
    <property type="component" value="Unassembled WGS sequence"/>
</dbReference>
<evidence type="ECO:0000256" key="7">
    <source>
        <dbReference type="SAM" id="Phobius"/>
    </source>
</evidence>